<feature type="compositionally biased region" description="Low complexity" evidence="8">
    <location>
        <begin position="107"/>
        <end position="142"/>
    </location>
</feature>
<evidence type="ECO:0000256" key="6">
    <source>
        <dbReference type="ARBA" id="ARBA00023163"/>
    </source>
</evidence>
<evidence type="ECO:0000313" key="10">
    <source>
        <dbReference type="EMBL" id="CAP04930.1"/>
    </source>
</evidence>
<dbReference type="AlphaFoldDB" id="B0BCH1"/>
<dbReference type="EMBL" id="AM884254">
    <property type="protein sequence ID" value="CAP04930.1"/>
    <property type="molecule type" value="mRNA"/>
</dbReference>
<gene>
    <name evidence="10" type="primary">dof 5</name>
</gene>
<evidence type="ECO:0000259" key="9">
    <source>
        <dbReference type="PROSITE" id="PS50884"/>
    </source>
</evidence>
<sequence length="355" mass="37418">MNLALAPEMQVSSSSFEGIPDMAVAVQNLGGRRSKPHPTQVQKCPRCDSLNTKFCYYNNYNLSQPRYFCKNCRRYWTKGGALRNVPVGGGCRKNKRSNKRNSDKRPAASSALPASAADNQEAGGASAASSSSSLVNGSDRSSIGFESDCNNTTTSTTTTNTGGATGTPAGVSSGQLFDGMNPINPPPPSLDPQARGALLNSGNNLSSILDPSAYENAQFSCMDPVISSTPDWSRGLSMPWKQQQTLTSLLTDGIRTSLDGFLSQPPPLLEDINSLAEAATRSVFGVKTSAATVPWPSLQEDDNIKAQSLQGLEWQTANGNSSSDAGLLEIQSDLGPWGAGSWPDLGNYGPGSSLP</sequence>
<keyword evidence="4" id="KW-0805">Transcription regulation</keyword>
<accession>B0BCH1</accession>
<keyword evidence="6" id="KW-0804">Transcription</keyword>
<keyword evidence="2" id="KW-0863">Zinc-finger</keyword>
<keyword evidence="5" id="KW-0238">DNA-binding</keyword>
<evidence type="ECO:0000256" key="5">
    <source>
        <dbReference type="ARBA" id="ARBA00023125"/>
    </source>
</evidence>
<evidence type="ECO:0000256" key="4">
    <source>
        <dbReference type="ARBA" id="ARBA00023015"/>
    </source>
</evidence>
<name>B0BCH1_PINPS</name>
<keyword evidence="1" id="KW-0479">Metal-binding</keyword>
<evidence type="ECO:0000256" key="7">
    <source>
        <dbReference type="ARBA" id="ARBA00023242"/>
    </source>
</evidence>
<keyword evidence="3" id="KW-0862">Zinc</keyword>
<evidence type="ECO:0000256" key="1">
    <source>
        <dbReference type="ARBA" id="ARBA00022723"/>
    </source>
</evidence>
<feature type="domain" description="Dof-type" evidence="9">
    <location>
        <begin position="42"/>
        <end position="96"/>
    </location>
</feature>
<evidence type="ECO:0000256" key="3">
    <source>
        <dbReference type="ARBA" id="ARBA00022833"/>
    </source>
</evidence>
<evidence type="ECO:0000256" key="2">
    <source>
        <dbReference type="ARBA" id="ARBA00022771"/>
    </source>
</evidence>
<dbReference type="PANTHER" id="PTHR31992">
    <property type="entry name" value="DOF ZINC FINGER PROTEIN DOF1.4-RELATED"/>
    <property type="match status" value="1"/>
</dbReference>
<keyword evidence="7" id="KW-0539">Nucleus</keyword>
<feature type="region of interest" description="Disordered" evidence="8">
    <location>
        <begin position="86"/>
        <end position="187"/>
    </location>
</feature>
<organism evidence="10">
    <name type="scientific">Pinus pinaster</name>
    <name type="common">Maritime pine</name>
    <dbReference type="NCBI Taxonomy" id="71647"/>
    <lineage>
        <taxon>Eukaryota</taxon>
        <taxon>Viridiplantae</taxon>
        <taxon>Streptophyta</taxon>
        <taxon>Embryophyta</taxon>
        <taxon>Tracheophyta</taxon>
        <taxon>Spermatophyta</taxon>
        <taxon>Pinopsida</taxon>
        <taxon>Pinidae</taxon>
        <taxon>Conifers I</taxon>
        <taxon>Pinales</taxon>
        <taxon>Pinaceae</taxon>
        <taxon>Pinus</taxon>
        <taxon>Pinus subgen. Pinus</taxon>
    </lineage>
</organism>
<dbReference type="GO" id="GO:0003700">
    <property type="term" value="F:DNA-binding transcription factor activity"/>
    <property type="evidence" value="ECO:0007669"/>
    <property type="project" value="InterPro"/>
</dbReference>
<dbReference type="PROSITE" id="PS01361">
    <property type="entry name" value="ZF_DOF_1"/>
    <property type="match status" value="1"/>
</dbReference>
<dbReference type="GO" id="GO:0008270">
    <property type="term" value="F:zinc ion binding"/>
    <property type="evidence" value="ECO:0007669"/>
    <property type="project" value="UniProtKB-KW"/>
</dbReference>
<protein>
    <submittedName>
        <fullName evidence="10">Dof transcription factor</fullName>
    </submittedName>
</protein>
<dbReference type="InterPro" id="IPR003851">
    <property type="entry name" value="Znf_Dof"/>
</dbReference>
<reference evidence="10" key="1">
    <citation type="journal article" date="2008" name="Plant J.">
        <title>Differential regulation of two glutamine synthetase genes by a single Dof transcription factor.</title>
        <authorList>
            <person name="Rueda-Lopez M."/>
            <person name="Crespillo R."/>
            <person name="Canovas F.M."/>
            <person name="Avila C."/>
        </authorList>
    </citation>
    <scope>NUCLEOTIDE SEQUENCE</scope>
    <source>
        <tissue evidence="10">Xylem</tissue>
    </source>
</reference>
<dbReference type="PROSITE" id="PS50884">
    <property type="entry name" value="ZF_DOF_2"/>
    <property type="match status" value="1"/>
</dbReference>
<evidence type="ECO:0000256" key="8">
    <source>
        <dbReference type="SAM" id="MobiDB-lite"/>
    </source>
</evidence>
<feature type="compositionally biased region" description="Low complexity" evidence="8">
    <location>
        <begin position="150"/>
        <end position="162"/>
    </location>
</feature>
<dbReference type="Pfam" id="PF02701">
    <property type="entry name" value="Zn_ribbon_Dof"/>
    <property type="match status" value="1"/>
</dbReference>
<proteinExistence type="evidence at transcript level"/>
<dbReference type="GO" id="GO:0003677">
    <property type="term" value="F:DNA binding"/>
    <property type="evidence" value="ECO:0007669"/>
    <property type="project" value="UniProtKB-KW"/>
</dbReference>
<dbReference type="InterPro" id="IPR045174">
    <property type="entry name" value="Dof"/>
</dbReference>